<gene>
    <name evidence="11" type="ORF">SAMN04487860_10487</name>
</gene>
<dbReference type="InterPro" id="IPR043502">
    <property type="entry name" value="DNA/RNA_pol_sf"/>
</dbReference>
<evidence type="ECO:0000313" key="12">
    <source>
        <dbReference type="Proteomes" id="UP000184394"/>
    </source>
</evidence>
<dbReference type="InterPro" id="IPR051083">
    <property type="entry name" value="GrpII_Intron_Splice-Mob/Def"/>
</dbReference>
<comment type="catalytic activity">
    <reaction evidence="9">
        <text>DNA(n) + a 2'-deoxyribonucleoside 5'-triphosphate = DNA(n+1) + diphosphate</text>
        <dbReference type="Rhea" id="RHEA:22508"/>
        <dbReference type="Rhea" id="RHEA-COMP:17339"/>
        <dbReference type="Rhea" id="RHEA-COMP:17340"/>
        <dbReference type="ChEBI" id="CHEBI:33019"/>
        <dbReference type="ChEBI" id="CHEBI:61560"/>
        <dbReference type="ChEBI" id="CHEBI:173112"/>
        <dbReference type="EC" id="2.7.7.49"/>
    </reaction>
</comment>
<dbReference type="InterPro" id="IPR000123">
    <property type="entry name" value="Reverse_transcriptase_msDNA"/>
</dbReference>
<keyword evidence="2" id="KW-0808">Transferase</keyword>
<dbReference type="AlphaFoldDB" id="A0A1M7IFD3"/>
<evidence type="ECO:0000256" key="2">
    <source>
        <dbReference type="ARBA" id="ARBA00022679"/>
    </source>
</evidence>
<evidence type="ECO:0000259" key="10">
    <source>
        <dbReference type="PROSITE" id="PS50878"/>
    </source>
</evidence>
<dbReference type="CDD" id="cd03487">
    <property type="entry name" value="RT_Bac_retron_II"/>
    <property type="match status" value="1"/>
</dbReference>
<dbReference type="GO" id="GO:0003723">
    <property type="term" value="F:RNA binding"/>
    <property type="evidence" value="ECO:0007669"/>
    <property type="project" value="InterPro"/>
</dbReference>
<evidence type="ECO:0000256" key="3">
    <source>
        <dbReference type="ARBA" id="ARBA00022695"/>
    </source>
</evidence>
<dbReference type="RefSeq" id="WP_072949666.1">
    <property type="nucleotide sequence ID" value="NZ_FRCT01000004.1"/>
</dbReference>
<evidence type="ECO:0000256" key="8">
    <source>
        <dbReference type="ARBA" id="ARBA00034120"/>
    </source>
</evidence>
<dbReference type="PANTHER" id="PTHR34047:SF7">
    <property type="entry name" value="RNA-DIRECTED DNA POLYMERASE"/>
    <property type="match status" value="1"/>
</dbReference>
<dbReference type="SUPFAM" id="SSF56672">
    <property type="entry name" value="DNA/RNA polymerases"/>
    <property type="match status" value="1"/>
</dbReference>
<reference evidence="11 12" key="1">
    <citation type="submission" date="2016-11" db="EMBL/GenBank/DDBJ databases">
        <authorList>
            <person name="Jaros S."/>
            <person name="Januszkiewicz K."/>
            <person name="Wedrychowicz H."/>
        </authorList>
    </citation>
    <scope>NUCLEOTIDE SEQUENCE [LARGE SCALE GENOMIC DNA]</scope>
    <source>
        <strain evidence="11 12">Y1</strain>
    </source>
</reference>
<dbReference type="GO" id="GO:0003964">
    <property type="term" value="F:RNA-directed DNA polymerase activity"/>
    <property type="evidence" value="ECO:0007669"/>
    <property type="project" value="UniProtKB-KW"/>
</dbReference>
<dbReference type="Pfam" id="PF00078">
    <property type="entry name" value="RVT_1"/>
    <property type="match status" value="1"/>
</dbReference>
<evidence type="ECO:0000256" key="7">
    <source>
        <dbReference type="ARBA" id="ARBA00023118"/>
    </source>
</evidence>
<dbReference type="GO" id="GO:0051607">
    <property type="term" value="P:defense response to virus"/>
    <property type="evidence" value="ECO:0007669"/>
    <property type="project" value="UniProtKB-KW"/>
</dbReference>
<evidence type="ECO:0000256" key="6">
    <source>
        <dbReference type="ARBA" id="ARBA00022918"/>
    </source>
</evidence>
<keyword evidence="5" id="KW-0460">Magnesium</keyword>
<dbReference type="InterPro" id="IPR000477">
    <property type="entry name" value="RT_dom"/>
</dbReference>
<dbReference type="OrthoDB" id="9788687at2"/>
<feature type="domain" description="Reverse transcriptase" evidence="10">
    <location>
        <begin position="1"/>
        <end position="244"/>
    </location>
</feature>
<keyword evidence="6 11" id="KW-0695">RNA-directed DNA polymerase</keyword>
<evidence type="ECO:0000256" key="4">
    <source>
        <dbReference type="ARBA" id="ARBA00022723"/>
    </source>
</evidence>
<proteinExistence type="inferred from homology"/>
<dbReference type="GO" id="GO:0046872">
    <property type="term" value="F:metal ion binding"/>
    <property type="evidence" value="ECO:0007669"/>
    <property type="project" value="UniProtKB-KW"/>
</dbReference>
<evidence type="ECO:0000313" key="11">
    <source>
        <dbReference type="EMBL" id="SHM39492.1"/>
    </source>
</evidence>
<name>A0A1M7IFD3_RUMFL</name>
<accession>A0A1M7IFD3</accession>
<dbReference type="Proteomes" id="UP000184394">
    <property type="component" value="Unassembled WGS sequence"/>
</dbReference>
<dbReference type="PROSITE" id="PS50878">
    <property type="entry name" value="RT_POL"/>
    <property type="match status" value="1"/>
</dbReference>
<dbReference type="EMBL" id="FRCT01000004">
    <property type="protein sequence ID" value="SHM39492.1"/>
    <property type="molecule type" value="Genomic_DNA"/>
</dbReference>
<protein>
    <recommendedName>
        <fullName evidence="1">RNA-directed DNA polymerase</fullName>
        <ecNumber evidence="1">2.7.7.49</ecNumber>
    </recommendedName>
</protein>
<keyword evidence="7" id="KW-0051">Antiviral defense</keyword>
<dbReference type="PANTHER" id="PTHR34047">
    <property type="entry name" value="NUCLEAR INTRON MATURASE 1, MITOCHONDRIAL-RELATED"/>
    <property type="match status" value="1"/>
</dbReference>
<sequence length="349" mass="41467">MDSFKIANKEEFIELIDVSEDELKEILKNKQNSYHKCFVNKKKRDSIRIIFALDQKSNLFKIQRALQRKFFCNFYFPSNVYGFIKQRNYIDYLEPHCSRNGTRNFLRLDIKDFFGTIDINHIKECLKYYIADTCDENEKKYIIDSIAEIVTYENKLIQGAITSPVISNLVFRKLDIRIERFCEKNNVIYTRYADDMLFSGIDFDVHKRTFINMIATIIKDYGFSLNYKKTIKMHEELSINGYVLGRDIKISRKKYESVNCLLYYINSKINKIPISRSFKYQLINILAGYRSLFIQVLRYVHDSHNKEVIQKKIAEIEKGINKISQFKENNIGANKDYEDKILEEICSKK</sequence>
<evidence type="ECO:0000256" key="9">
    <source>
        <dbReference type="ARBA" id="ARBA00048173"/>
    </source>
</evidence>
<evidence type="ECO:0000256" key="1">
    <source>
        <dbReference type="ARBA" id="ARBA00012493"/>
    </source>
</evidence>
<organism evidence="11 12">
    <name type="scientific">Ruminococcus flavefaciens</name>
    <dbReference type="NCBI Taxonomy" id="1265"/>
    <lineage>
        <taxon>Bacteria</taxon>
        <taxon>Bacillati</taxon>
        <taxon>Bacillota</taxon>
        <taxon>Clostridia</taxon>
        <taxon>Eubacteriales</taxon>
        <taxon>Oscillospiraceae</taxon>
        <taxon>Ruminococcus</taxon>
    </lineage>
</organism>
<comment type="similarity">
    <text evidence="8">Belongs to the bacterial reverse transcriptase family.</text>
</comment>
<evidence type="ECO:0000256" key="5">
    <source>
        <dbReference type="ARBA" id="ARBA00022842"/>
    </source>
</evidence>
<keyword evidence="4" id="KW-0479">Metal-binding</keyword>
<dbReference type="PRINTS" id="PR00866">
    <property type="entry name" value="RNADNAPOLMS"/>
</dbReference>
<dbReference type="EC" id="2.7.7.49" evidence="1"/>
<keyword evidence="3" id="KW-0548">Nucleotidyltransferase</keyword>